<evidence type="ECO:0000259" key="15">
    <source>
        <dbReference type="Pfam" id="PF13018"/>
    </source>
</evidence>
<dbReference type="Pfam" id="PF03895">
    <property type="entry name" value="YadA_anchor"/>
    <property type="match status" value="1"/>
</dbReference>
<evidence type="ECO:0000256" key="3">
    <source>
        <dbReference type="ARBA" id="ARBA00005848"/>
    </source>
</evidence>
<evidence type="ECO:0000256" key="1">
    <source>
        <dbReference type="ARBA" id="ARBA00004241"/>
    </source>
</evidence>
<feature type="domain" description="Trimeric autotransporter adhesin YadA-like stalk" evidence="14">
    <location>
        <begin position="982"/>
        <end position="1020"/>
    </location>
</feature>
<feature type="domain" description="Trimeric autotransporter adhesin YadA-like head" evidence="13">
    <location>
        <begin position="267"/>
        <end position="288"/>
    </location>
</feature>
<evidence type="ECO:0000256" key="6">
    <source>
        <dbReference type="ARBA" id="ARBA00022692"/>
    </source>
</evidence>
<comment type="similarity">
    <text evidence="3">Belongs to the autotransporter-2 (AT-2) (TC 1.B.40) family.</text>
</comment>
<dbReference type="InterPro" id="IPR024973">
    <property type="entry name" value="ESPR"/>
</dbReference>
<feature type="domain" description="Trimeric autotransporter adhesin YadA-like stalk" evidence="14">
    <location>
        <begin position="661"/>
        <end position="692"/>
    </location>
</feature>
<comment type="subcellular location">
    <subcellularLocation>
        <location evidence="2">Cell outer membrane</location>
    </subcellularLocation>
    <subcellularLocation>
        <location evidence="1">Cell surface</location>
    </subcellularLocation>
</comment>
<dbReference type="Proteomes" id="UP000004018">
    <property type="component" value="Unassembled WGS sequence"/>
</dbReference>
<evidence type="ECO:0000256" key="8">
    <source>
        <dbReference type="ARBA" id="ARBA00022927"/>
    </source>
</evidence>
<dbReference type="Pfam" id="PF13018">
    <property type="entry name" value="ESPR"/>
    <property type="match status" value="1"/>
</dbReference>
<evidence type="ECO:0000256" key="7">
    <source>
        <dbReference type="ARBA" id="ARBA00022729"/>
    </source>
</evidence>
<feature type="domain" description="Trimeric autotransporter adhesin YadA-like head" evidence="13">
    <location>
        <begin position="598"/>
        <end position="620"/>
    </location>
</feature>
<protein>
    <submittedName>
        <fullName evidence="16">Hep/Hag repeat protein</fullName>
    </submittedName>
</protein>
<keyword evidence="10" id="KW-0998">Cell outer membrane</keyword>
<evidence type="ECO:0000259" key="14">
    <source>
        <dbReference type="Pfam" id="PF05662"/>
    </source>
</evidence>
<dbReference type="Gene3D" id="2.150.10.10">
    <property type="entry name" value="Serralysin-like metalloprotease, C-terminal"/>
    <property type="match status" value="3"/>
</dbReference>
<dbReference type="Pfam" id="PF05662">
    <property type="entry name" value="YadA_stalk"/>
    <property type="match status" value="3"/>
</dbReference>
<dbReference type="SUPFAM" id="SSF101967">
    <property type="entry name" value="Adhesin YadA, collagen-binding domain"/>
    <property type="match status" value="3"/>
</dbReference>
<evidence type="ECO:0000256" key="9">
    <source>
        <dbReference type="ARBA" id="ARBA00023136"/>
    </source>
</evidence>
<keyword evidence="7" id="KW-0732">Signal</keyword>
<evidence type="ECO:0000313" key="17">
    <source>
        <dbReference type="Proteomes" id="UP000004018"/>
    </source>
</evidence>
<dbReference type="SUPFAM" id="SSF54523">
    <property type="entry name" value="Pili subunits"/>
    <property type="match status" value="1"/>
</dbReference>
<dbReference type="InterPro" id="IPR005594">
    <property type="entry name" value="YadA_C"/>
</dbReference>
<dbReference type="RefSeq" id="WP_007390588.1">
    <property type="nucleotide sequence ID" value="NZ_AFIJ01000007.1"/>
</dbReference>
<dbReference type="InterPro" id="IPR011049">
    <property type="entry name" value="Serralysin-like_metalloprot_C"/>
</dbReference>
<dbReference type="EMBL" id="AFIJ01000007">
    <property type="protein sequence ID" value="EGL42127.1"/>
    <property type="molecule type" value="Genomic_DNA"/>
</dbReference>
<accession>A0ABN0D3W6</accession>
<evidence type="ECO:0000256" key="10">
    <source>
        <dbReference type="ARBA" id="ARBA00023237"/>
    </source>
</evidence>
<name>A0ABN0D3W6_9FIRM</name>
<evidence type="ECO:0000259" key="13">
    <source>
        <dbReference type="Pfam" id="PF05658"/>
    </source>
</evidence>
<evidence type="ECO:0000313" key="16">
    <source>
        <dbReference type="EMBL" id="EGL42127.1"/>
    </source>
</evidence>
<feature type="domain" description="ESPR" evidence="15">
    <location>
        <begin position="1"/>
        <end position="22"/>
    </location>
</feature>
<dbReference type="Gene3D" id="3.30.1300.30">
    <property type="entry name" value="GSPII I/J protein-like"/>
    <property type="match status" value="1"/>
</dbReference>
<feature type="transmembrane region" description="Helical" evidence="11">
    <location>
        <begin position="35"/>
        <end position="58"/>
    </location>
</feature>
<dbReference type="InterPro" id="IPR008640">
    <property type="entry name" value="Adhesin_Head_dom"/>
</dbReference>
<reference evidence="16 17" key="1">
    <citation type="submission" date="2011-04" db="EMBL/GenBank/DDBJ databases">
        <authorList>
            <person name="Harkins D.M."/>
            <person name="Madupu R."/>
            <person name="Durkin A.S."/>
            <person name="Torralba M."/>
            <person name="Methe B."/>
            <person name="Sutton G.G."/>
            <person name="Nelson K.E."/>
        </authorList>
    </citation>
    <scope>NUCLEOTIDE SEQUENCE [LARGE SCALE GENOMIC DNA]</scope>
    <source>
        <strain evidence="16 17">UPII 199-6</strain>
    </source>
</reference>
<dbReference type="InterPro" id="IPR045584">
    <property type="entry name" value="Pilin-like"/>
</dbReference>
<organism evidence="16 17">
    <name type="scientific">Megasphaera lornae</name>
    <dbReference type="NCBI Taxonomy" id="1000568"/>
    <lineage>
        <taxon>Bacteria</taxon>
        <taxon>Bacillati</taxon>
        <taxon>Bacillota</taxon>
        <taxon>Negativicutes</taxon>
        <taxon>Veillonellales</taxon>
        <taxon>Veillonellaceae</taxon>
        <taxon>Megasphaera</taxon>
    </lineage>
</organism>
<proteinExistence type="inferred from homology"/>
<gene>
    <name evidence="16" type="ORF">HMPREF1039_0267</name>
</gene>
<evidence type="ECO:0000256" key="5">
    <source>
        <dbReference type="ARBA" id="ARBA00022452"/>
    </source>
</evidence>
<feature type="domain" description="Trimeric autotransporter adhesin YadA-like head" evidence="13">
    <location>
        <begin position="148"/>
        <end position="175"/>
    </location>
</feature>
<keyword evidence="9 11" id="KW-0472">Membrane</keyword>
<keyword evidence="5" id="KW-1134">Transmembrane beta strand</keyword>
<evidence type="ECO:0000256" key="11">
    <source>
        <dbReference type="SAM" id="Phobius"/>
    </source>
</evidence>
<evidence type="ECO:0000256" key="4">
    <source>
        <dbReference type="ARBA" id="ARBA00022448"/>
    </source>
</evidence>
<dbReference type="InterPro" id="IPR008635">
    <property type="entry name" value="Coiled_stalk_dom"/>
</dbReference>
<keyword evidence="11" id="KW-1133">Transmembrane helix</keyword>
<keyword evidence="17" id="KW-1185">Reference proteome</keyword>
<dbReference type="Pfam" id="PF05658">
    <property type="entry name" value="YadA_head"/>
    <property type="match status" value="3"/>
</dbReference>
<keyword evidence="4" id="KW-0813">Transport</keyword>
<evidence type="ECO:0000256" key="2">
    <source>
        <dbReference type="ARBA" id="ARBA00004442"/>
    </source>
</evidence>
<comment type="caution">
    <text evidence="16">The sequence shown here is derived from an EMBL/GenBank/DDBJ whole genome shotgun (WGS) entry which is preliminary data.</text>
</comment>
<feature type="domain" description="Trimeric autotransporter adhesin YadA-like C-terminal membrane anchor" evidence="12">
    <location>
        <begin position="1037"/>
        <end position="1090"/>
    </location>
</feature>
<keyword evidence="6 11" id="KW-0812">Transmembrane</keyword>
<feature type="domain" description="Trimeric autotransporter adhesin YadA-like stalk" evidence="14">
    <location>
        <begin position="373"/>
        <end position="399"/>
    </location>
</feature>
<sequence>MNKIFKIVWSYVRNTWVVVSELDGNKRFCRKQKKWGKVTLAAIVTAGIVTGMPIVGMAQNQNEVAIQKNIQKQEKSTKNKKMAVEITKNSSENTSFLFMAGKGLQVTNQNNTITYSLKALPGELHYFSISDTEKLPGGDAPNYANDGAKGQNSIAIGVQATTVPKAIGAIAIGSFNIANDETLNEKGVNFIGANVNGPYGISIGSDSCASSYSTSLGTGAQGGAGSTAIGFGAMAGTLGISIGFNAHTMDKAPGKTILQLLQDPGSQHSIAIGNDASTLSAGSIALGRASVGGYSENSPIYKMAIKPAYLTGEIKNVNGAKVDPFDPAWGWISVGRAGHFPDDDINNGGTVDDKNTGSKKDKYFRSGIMIHRRISNVAGGVLGADAVNVFQLRSLDNKIRHTYIKKNELKEELTKAGIRFNCTGQSSSATSTSVNSNAPFVLGDGLMQQGYDENNIPKIGLNKQWIKEQIWPKGTLPNNHFISIGAPENFTNIKNYKNDGASLAVKSIAIGPGASVKNGILSAISIGTGNSNLIGNPDDIKEQVDRFDSDTKRPIRVNQAGAYVGADFGIAIGMDSLVDEDASRAIAIGVGSWARDNNSIALGSSAVADTPGSIAIGQNSQAGYYDDSSQYSEKAFLIGEKDKFSPDNGWVSFGNSSIIRRISHIAGGAEDTDAVNVQQLKALQNNITNDFVKKSEIGQLIQQNIGNEFVKKSDIPNMNEFAKKSDIPNVNEFAKKSDIPNVNEFAKKSDIPNVNEFAKKLDIPNVNEFAKKSDIPNVNEFAKKSDIPNMNEFAKKSDIPNVNEFAKKSDIPNVNEFAKKSDIPKQVNQYVQSHSDELKHSLGISPTSGDRTSLKLQYANAQGNMNSSSINSLVIQGQKGVSIQVKYKDGQGNIIASLSPDIVVGKVDPTIQTREAQEDIPKNGSFMVVGKAGKGIWLDGATGQVTIGKVVTVPSADGSKQIVKGVTMTAEGQALVLNNVKLSGLKKGVAGSDAVTVGQLQDIGQAIDEKFVSAKDHTDNGVAGAAALAALHAQAFDSENKLDVAAGFGRYGKANVAALGMFYHPNENMTFSLGSTFGKEHNVINAGVSLRVGQGHMPIPMSKAAMVQALIRQGNMIVQQEKQIRQLTAWVQALQNGQKK</sequence>
<evidence type="ECO:0000259" key="12">
    <source>
        <dbReference type="Pfam" id="PF03895"/>
    </source>
</evidence>
<keyword evidence="8" id="KW-0653">Protein transport</keyword>